<dbReference type="InterPro" id="IPR003439">
    <property type="entry name" value="ABC_transporter-like_ATP-bd"/>
</dbReference>
<feature type="domain" description="ABC transporter" evidence="11">
    <location>
        <begin position="2"/>
        <end position="236"/>
    </location>
</feature>
<dbReference type="Gene3D" id="3.10.580.10">
    <property type="entry name" value="CBS-domain"/>
    <property type="match status" value="1"/>
</dbReference>
<evidence type="ECO:0000256" key="10">
    <source>
        <dbReference type="RuleBase" id="RU369116"/>
    </source>
</evidence>
<dbReference type="Gene3D" id="3.40.50.300">
    <property type="entry name" value="P-loop containing nucleotide triphosphate hydrolases"/>
    <property type="match status" value="1"/>
</dbReference>
<evidence type="ECO:0000259" key="12">
    <source>
        <dbReference type="PROSITE" id="PS51371"/>
    </source>
</evidence>
<dbReference type="SUPFAM" id="SSF52540">
    <property type="entry name" value="P-loop containing nucleoside triphosphate hydrolases"/>
    <property type="match status" value="1"/>
</dbReference>
<comment type="similarity">
    <text evidence="1 10">Belongs to the ABC transporter superfamily.</text>
</comment>
<evidence type="ECO:0000256" key="7">
    <source>
        <dbReference type="ARBA" id="ARBA00052482"/>
    </source>
</evidence>
<dbReference type="GO" id="GO:0005886">
    <property type="term" value="C:plasma membrane"/>
    <property type="evidence" value="ECO:0007669"/>
    <property type="project" value="UniProtKB-SubCell"/>
</dbReference>
<protein>
    <recommendedName>
        <fullName evidence="10">Quaternary amine transport ATP-binding protein</fullName>
        <ecNumber evidence="10">7.6.2.9</ecNumber>
    </recommendedName>
</protein>
<dbReference type="GO" id="GO:0016887">
    <property type="term" value="F:ATP hydrolysis activity"/>
    <property type="evidence" value="ECO:0007669"/>
    <property type="project" value="UniProtKB-UniRule"/>
</dbReference>
<feature type="domain" description="CBS" evidence="12">
    <location>
        <begin position="254"/>
        <end position="313"/>
    </location>
</feature>
<dbReference type="AlphaFoldDB" id="G5JHX4"/>
<dbReference type="PANTHER" id="PTHR43117:SF3">
    <property type="entry name" value="CHOLINE TRANSPORT ATP-BINDING PROTEIN OPUBA"/>
    <property type="match status" value="1"/>
</dbReference>
<keyword evidence="5 10" id="KW-0067">ATP-binding</keyword>
<dbReference type="PANTHER" id="PTHR43117">
    <property type="entry name" value="OSMOPROTECTANT IMPORT ATP-BINDING PROTEIN OSMV"/>
    <property type="match status" value="1"/>
</dbReference>
<dbReference type="PROSITE" id="PS50893">
    <property type="entry name" value="ABC_TRANSPORTER_2"/>
    <property type="match status" value="1"/>
</dbReference>
<comment type="subunit">
    <text evidence="10">The complex is probably composed of two ATP-binding proteins, two transmembrane proteins and a solute-binding protein.</text>
</comment>
<dbReference type="InterPro" id="IPR005892">
    <property type="entry name" value="Gly-betaine_transp_ATP-bd"/>
</dbReference>
<dbReference type="InterPro" id="IPR003593">
    <property type="entry name" value="AAA+_ATPase"/>
</dbReference>
<dbReference type="SUPFAM" id="SSF54631">
    <property type="entry name" value="CBS-domain pair"/>
    <property type="match status" value="1"/>
</dbReference>
<evidence type="ECO:0000256" key="6">
    <source>
        <dbReference type="ARBA" id="ARBA00023122"/>
    </source>
</evidence>
<keyword evidence="10" id="KW-1003">Cell membrane</keyword>
<dbReference type="RefSeq" id="WP_002463279.1">
    <property type="nucleotide sequence ID" value="NZ_AEUN01000377.1"/>
</dbReference>
<evidence type="ECO:0000256" key="4">
    <source>
        <dbReference type="ARBA" id="ARBA00022741"/>
    </source>
</evidence>
<keyword evidence="14" id="KW-1185">Reference proteome</keyword>
<gene>
    <name evidence="13" type="ORF">SS7213T_05281</name>
</gene>
<dbReference type="InterPro" id="IPR046342">
    <property type="entry name" value="CBS_dom_sf"/>
</dbReference>
<keyword evidence="10" id="KW-0997">Cell inner membrane</keyword>
<proteinExistence type="inferred from homology"/>
<dbReference type="Pfam" id="PF00571">
    <property type="entry name" value="CBS"/>
    <property type="match status" value="2"/>
</dbReference>
<name>G5JHX4_9STAP</name>
<dbReference type="PROSITE" id="PS00211">
    <property type="entry name" value="ABC_TRANSPORTER_1"/>
    <property type="match status" value="1"/>
</dbReference>
<keyword evidence="4 10" id="KW-0547">Nucleotide-binding</keyword>
<dbReference type="GO" id="GO:0006865">
    <property type="term" value="P:amino acid transport"/>
    <property type="evidence" value="ECO:0007669"/>
    <property type="project" value="UniProtKB-UniRule"/>
</dbReference>
<reference evidence="13 14" key="1">
    <citation type="journal article" date="2012" name="BMC Genomics">
        <title>Comparative genomic analysis of the genus Staphylococcus including Staphylococcus aureus and its newly described sister species Staphylococcus simiae.</title>
        <authorList>
            <person name="Suzuki H."/>
            <person name="Lefebure T."/>
            <person name="Pavinski Bitar P."/>
            <person name="Stanhope M.J."/>
        </authorList>
    </citation>
    <scope>NUCLEOTIDE SEQUENCE [LARGE SCALE GENOMIC DNA]</scope>
    <source>
        <strain evidence="13 14">CCM 7213</strain>
    </source>
</reference>
<evidence type="ECO:0000256" key="5">
    <source>
        <dbReference type="ARBA" id="ARBA00022840"/>
    </source>
</evidence>
<dbReference type="CDD" id="cd04583">
    <property type="entry name" value="CBS_pair_ABC_OpuCA_assoc"/>
    <property type="match status" value="1"/>
</dbReference>
<keyword evidence="2 10" id="KW-0813">Transport</keyword>
<dbReference type="SMART" id="SM00116">
    <property type="entry name" value="CBS"/>
    <property type="match status" value="2"/>
</dbReference>
<dbReference type="SMART" id="SM00382">
    <property type="entry name" value="AAA"/>
    <property type="match status" value="1"/>
</dbReference>
<dbReference type="EC" id="7.6.2.9" evidence="10"/>
<comment type="subcellular location">
    <subcellularLocation>
        <location evidence="10">Cell inner membrane</location>
        <topology evidence="10">Peripheral membrane protein</topology>
    </subcellularLocation>
</comment>
<dbReference type="Pfam" id="PF00005">
    <property type="entry name" value="ABC_tran"/>
    <property type="match status" value="1"/>
</dbReference>
<comment type="caution">
    <text evidence="13">The sequence shown here is derived from an EMBL/GenBank/DDBJ whole genome shotgun (WGS) entry which is preliminary data.</text>
</comment>
<evidence type="ECO:0000256" key="8">
    <source>
        <dbReference type="ARBA" id="ARBA00063934"/>
    </source>
</evidence>
<dbReference type="FunFam" id="3.40.50.300:FF:000425">
    <property type="entry name" value="Probable ABC transporter, ATP-binding subunit"/>
    <property type="match status" value="1"/>
</dbReference>
<feature type="domain" description="CBS" evidence="12">
    <location>
        <begin position="314"/>
        <end position="373"/>
    </location>
</feature>
<evidence type="ECO:0000256" key="2">
    <source>
        <dbReference type="ARBA" id="ARBA00022448"/>
    </source>
</evidence>
<evidence type="ECO:0000256" key="9">
    <source>
        <dbReference type="PROSITE-ProRule" id="PRU00703"/>
    </source>
</evidence>
<dbReference type="PATRIC" id="fig|911238.3.peg.879"/>
<evidence type="ECO:0000259" key="11">
    <source>
        <dbReference type="PROSITE" id="PS50893"/>
    </source>
</evidence>
<dbReference type="EMBL" id="AEUN01000377">
    <property type="protein sequence ID" value="EHJ08167.1"/>
    <property type="molecule type" value="Genomic_DNA"/>
</dbReference>
<organism evidence="13 14">
    <name type="scientific">Staphylococcus simiae CCM 7213 = CCUG 51256</name>
    <dbReference type="NCBI Taxonomy" id="911238"/>
    <lineage>
        <taxon>Bacteria</taxon>
        <taxon>Bacillati</taxon>
        <taxon>Bacillota</taxon>
        <taxon>Bacilli</taxon>
        <taxon>Bacillales</taxon>
        <taxon>Staphylococcaceae</taxon>
        <taxon>Staphylococcus</taxon>
    </lineage>
</organism>
<dbReference type="GO" id="GO:0015418">
    <property type="term" value="F:ABC-type quaternary ammonium compound transporting activity"/>
    <property type="evidence" value="ECO:0007669"/>
    <property type="project" value="UniProtKB-EC"/>
</dbReference>
<evidence type="ECO:0000256" key="3">
    <source>
        <dbReference type="ARBA" id="ARBA00022737"/>
    </source>
</evidence>
<evidence type="ECO:0000313" key="14">
    <source>
        <dbReference type="Proteomes" id="UP000005413"/>
    </source>
</evidence>
<keyword evidence="3" id="KW-0677">Repeat</keyword>
<dbReference type="InterPro" id="IPR017871">
    <property type="entry name" value="ABC_transporter-like_CS"/>
</dbReference>
<dbReference type="GO" id="GO:0031460">
    <property type="term" value="P:glycine betaine transport"/>
    <property type="evidence" value="ECO:0007669"/>
    <property type="project" value="InterPro"/>
</dbReference>
<comment type="catalytic activity">
    <reaction evidence="7">
        <text>a quaternary ammonium(out) + ATP + H2O = a quaternary ammonium(in) + ADP + phosphate + H(+)</text>
        <dbReference type="Rhea" id="RHEA:11036"/>
        <dbReference type="ChEBI" id="CHEBI:15377"/>
        <dbReference type="ChEBI" id="CHEBI:15378"/>
        <dbReference type="ChEBI" id="CHEBI:30616"/>
        <dbReference type="ChEBI" id="CHEBI:35267"/>
        <dbReference type="ChEBI" id="CHEBI:43474"/>
        <dbReference type="ChEBI" id="CHEBI:456216"/>
        <dbReference type="EC" id="7.6.2.9"/>
    </reaction>
</comment>
<dbReference type="GO" id="GO:0005524">
    <property type="term" value="F:ATP binding"/>
    <property type="evidence" value="ECO:0007669"/>
    <property type="project" value="UniProtKB-UniRule"/>
</dbReference>
<keyword evidence="10" id="KW-0472">Membrane</keyword>
<evidence type="ECO:0000256" key="1">
    <source>
        <dbReference type="ARBA" id="ARBA00005417"/>
    </source>
</evidence>
<dbReference type="InterPro" id="IPR027417">
    <property type="entry name" value="P-loop_NTPase"/>
</dbReference>
<dbReference type="PROSITE" id="PS51371">
    <property type="entry name" value="CBS"/>
    <property type="match status" value="2"/>
</dbReference>
<dbReference type="Proteomes" id="UP000005413">
    <property type="component" value="Unassembled WGS sequence"/>
</dbReference>
<sequence length="404" mass="45504">MLTIKNLTKIYAGNKKAVDNISLDIESGEFVAFIGTSGSGKTTALRMINRMIEATEGQIEIDGKDVRSMNPVELRRSIGYVIQQIGLMPHMTIKENIVLVPKLLKWSKEKKDAKAKELIKLVDLPEEYLDRYPAELSGGQQQRIGVVRALAAEQDIILMDEPFGALDPITRDTLQDLVKQLQQQLGKTFIFVTHDMDEAIKLADKICIMSQGKVVQFDTPDNILRHPANDFVRDFIGQNRLIQDRPNKKTVADAMIKPITISADDSLNDAVNIMRQKRIDTIFVVSNDQRLLGFLDIEDINQGIRGHKELIDTMQRDVYKVNIHSKLQDSVRTILKRNVRNVPVVDGDNHLIGLITRANVVDIVYDSIWGNNEDDDTTVGESLGYTTNEQQEKATQENNNIGVD</sequence>
<dbReference type="InterPro" id="IPR000644">
    <property type="entry name" value="CBS_dom"/>
</dbReference>
<evidence type="ECO:0000313" key="13">
    <source>
        <dbReference type="EMBL" id="EHJ08167.1"/>
    </source>
</evidence>
<accession>G5JHX4</accession>
<keyword evidence="6 9" id="KW-0129">CBS domain</keyword>
<dbReference type="OrthoDB" id="9802264at2"/>
<comment type="subunit">
    <text evidence="8">The complex is composed of two ATP-binding proteins (OpuCA), two transmembrane proteins (OpuCB and OpuCD) and a solute-binding protein (OpuCC).</text>
</comment>
<dbReference type="NCBIfam" id="TIGR01186">
    <property type="entry name" value="proV"/>
    <property type="match status" value="1"/>
</dbReference>
<dbReference type="CDD" id="cd03295">
    <property type="entry name" value="ABC_OpuCA_Osmoprotection"/>
    <property type="match status" value="1"/>
</dbReference>